<dbReference type="GO" id="GO:0030144">
    <property type="term" value="F:alpha-1,6-mannosylglycoprotein 6-beta-N-acetylglucosaminyltransferase activity"/>
    <property type="evidence" value="ECO:0007669"/>
    <property type="project" value="UniProtKB-EC"/>
</dbReference>
<reference evidence="15 16" key="1">
    <citation type="submission" date="2018-11" db="EMBL/GenBank/DDBJ databases">
        <authorList>
            <consortium name="Pathogen Informatics"/>
        </authorList>
    </citation>
    <scope>NUCLEOTIDE SEQUENCE [LARGE SCALE GENOMIC DNA]</scope>
</reference>
<keyword evidence="7" id="KW-0812">Transmembrane</keyword>
<feature type="domain" description="Glycosyltransferase family 18 catalytic" evidence="14">
    <location>
        <begin position="2"/>
        <end position="115"/>
    </location>
</feature>
<evidence type="ECO:0000256" key="3">
    <source>
        <dbReference type="ARBA" id="ARBA00007477"/>
    </source>
</evidence>
<evidence type="ECO:0000256" key="11">
    <source>
        <dbReference type="ARBA" id="ARBA00023136"/>
    </source>
</evidence>
<dbReference type="InterPro" id="IPR052105">
    <property type="entry name" value="MGAT5_Glycosyltransferase"/>
</dbReference>
<evidence type="ECO:0000259" key="14">
    <source>
        <dbReference type="Pfam" id="PF15024"/>
    </source>
</evidence>
<protein>
    <recommendedName>
        <fullName evidence="4">alpha-1,6-mannosyl-glycoprotein 6-beta-N-acetylglucosaminyltransferase</fullName>
        <ecNumber evidence="4">2.4.1.155</ecNumber>
    </recommendedName>
</protein>
<evidence type="ECO:0000313" key="15">
    <source>
        <dbReference type="EMBL" id="VDN37019.1"/>
    </source>
</evidence>
<dbReference type="UniPathway" id="UPA00378"/>
<keyword evidence="5" id="KW-0328">Glycosyltransferase</keyword>
<dbReference type="GO" id="GO:0006487">
    <property type="term" value="P:protein N-linked glycosylation"/>
    <property type="evidence" value="ECO:0007669"/>
    <property type="project" value="TreeGrafter"/>
</dbReference>
<evidence type="ECO:0000256" key="7">
    <source>
        <dbReference type="ARBA" id="ARBA00022692"/>
    </source>
</evidence>
<dbReference type="AlphaFoldDB" id="A0A3P7R7U3"/>
<dbReference type="Proteomes" id="UP000271889">
    <property type="component" value="Unassembled WGS sequence"/>
</dbReference>
<comment type="catalytic activity">
    <reaction evidence="13">
        <text>N(4)-{beta-D-GlcNAc-(1-&gt;2)-[beta-D-GlcNAc-(1-&gt;4)]-alpha-D-Man-(1-&gt;3)-[beta-D-GlcNAc-(1-&gt;2)-alpha-D-Man-(1-&gt;6)]-beta-D-Man-(1-&gt;4)-beta-D-GlcNAc-(1-&gt;4)-beta-D-GlcNAc}-L-asparaginyl-[protein] + UDP-N-acetyl-alpha-D-glucosamine = N(4)-{beta-D-GlcNAc-(1-&gt;2)-[beta-D-GlcNAc-(1-&gt;4)]-alpha-D-Man-(1-&gt;3)-[beta-D-GlcNAc-(1-&gt;2)-[beta-D-GlcNAc-(1-&gt;6)]-alpha-D-Man-(1-&gt;6)]-beta-D-Man-(1-&gt;4)-beta-D-GlcNAc-(1-&gt;4)-beta-D-GlcNAc}-L-asparaginyl-[protein] + UDP + H(+)</text>
        <dbReference type="Rhea" id="RHEA:16921"/>
        <dbReference type="Rhea" id="RHEA-COMP:14374"/>
        <dbReference type="Rhea" id="RHEA-COMP:14377"/>
        <dbReference type="ChEBI" id="CHEBI:15378"/>
        <dbReference type="ChEBI" id="CHEBI:57705"/>
        <dbReference type="ChEBI" id="CHEBI:58223"/>
        <dbReference type="ChEBI" id="CHEBI:139507"/>
        <dbReference type="ChEBI" id="CHEBI:139510"/>
        <dbReference type="EC" id="2.4.1.155"/>
    </reaction>
</comment>
<dbReference type="OrthoDB" id="2113294at2759"/>
<name>A0A3P7R7U3_CYLGO</name>
<keyword evidence="9" id="KW-1133">Transmembrane helix</keyword>
<dbReference type="InterPro" id="IPR026116">
    <property type="entry name" value="GT18_cat"/>
</dbReference>
<comment type="subcellular location">
    <subcellularLocation>
        <location evidence="1">Golgi apparatus membrane</location>
        <topology evidence="1">Single-pass type II membrane protein</topology>
    </subcellularLocation>
</comment>
<comment type="similarity">
    <text evidence="3">Belongs to the glycosyltransferase 18 family.</text>
</comment>
<dbReference type="Pfam" id="PF15024">
    <property type="entry name" value="Glyco_transf_18"/>
    <property type="match status" value="1"/>
</dbReference>
<evidence type="ECO:0000256" key="6">
    <source>
        <dbReference type="ARBA" id="ARBA00022679"/>
    </source>
</evidence>
<keyword evidence="12" id="KW-0325">Glycoprotein</keyword>
<keyword evidence="11" id="KW-0472">Membrane</keyword>
<evidence type="ECO:0000256" key="13">
    <source>
        <dbReference type="ARBA" id="ARBA00048243"/>
    </source>
</evidence>
<evidence type="ECO:0000256" key="9">
    <source>
        <dbReference type="ARBA" id="ARBA00022989"/>
    </source>
</evidence>
<dbReference type="EMBL" id="UYRV01130675">
    <property type="protein sequence ID" value="VDN37019.1"/>
    <property type="molecule type" value="Genomic_DNA"/>
</dbReference>
<organism evidence="15 16">
    <name type="scientific">Cylicostephanus goldi</name>
    <name type="common">Nematode worm</name>
    <dbReference type="NCBI Taxonomy" id="71465"/>
    <lineage>
        <taxon>Eukaryota</taxon>
        <taxon>Metazoa</taxon>
        <taxon>Ecdysozoa</taxon>
        <taxon>Nematoda</taxon>
        <taxon>Chromadorea</taxon>
        <taxon>Rhabditida</taxon>
        <taxon>Rhabditina</taxon>
        <taxon>Rhabditomorpha</taxon>
        <taxon>Strongyloidea</taxon>
        <taxon>Strongylidae</taxon>
        <taxon>Cylicostephanus</taxon>
    </lineage>
</organism>
<evidence type="ECO:0000256" key="10">
    <source>
        <dbReference type="ARBA" id="ARBA00023034"/>
    </source>
</evidence>
<evidence type="ECO:0000313" key="16">
    <source>
        <dbReference type="Proteomes" id="UP000271889"/>
    </source>
</evidence>
<dbReference type="GO" id="GO:0000139">
    <property type="term" value="C:Golgi membrane"/>
    <property type="evidence" value="ECO:0007669"/>
    <property type="project" value="UniProtKB-SubCell"/>
</dbReference>
<dbReference type="EC" id="2.4.1.155" evidence="4"/>
<accession>A0A3P7R7U3</accession>
<keyword evidence="10" id="KW-0333">Golgi apparatus</keyword>
<evidence type="ECO:0000256" key="12">
    <source>
        <dbReference type="ARBA" id="ARBA00023180"/>
    </source>
</evidence>
<dbReference type="PANTHER" id="PTHR15075:SF2">
    <property type="entry name" value="ALPHA-1,6-MANNOSYLGLYCOPROTEIN 6-BETA-N-ACETYLGLUCOSAMINYLTRANSFERASE"/>
    <property type="match status" value="1"/>
</dbReference>
<keyword evidence="16" id="KW-1185">Reference proteome</keyword>
<keyword evidence="8" id="KW-0735">Signal-anchor</keyword>
<keyword evidence="6" id="KW-0808">Transferase</keyword>
<sequence>MPLEAMANGAVFVNAKFKPPISRLNYESLSKKPSLRRLSSQSPYLEQIGEPYVYTVNFDDPVAFEEAIRKAVNKPVNALPEEYSPEGMLIRVHILISRDLCLDVPNWPPSSAFVVSLLHSCHLSNMK</sequence>
<evidence type="ECO:0000256" key="5">
    <source>
        <dbReference type="ARBA" id="ARBA00022676"/>
    </source>
</evidence>
<evidence type="ECO:0000256" key="4">
    <source>
        <dbReference type="ARBA" id="ARBA00012671"/>
    </source>
</evidence>
<comment type="pathway">
    <text evidence="2">Protein modification; protein glycosylation.</text>
</comment>
<evidence type="ECO:0000256" key="2">
    <source>
        <dbReference type="ARBA" id="ARBA00004922"/>
    </source>
</evidence>
<proteinExistence type="inferred from homology"/>
<gene>
    <name evidence="15" type="ORF">CGOC_LOCUS13365</name>
</gene>
<evidence type="ECO:0000256" key="8">
    <source>
        <dbReference type="ARBA" id="ARBA00022968"/>
    </source>
</evidence>
<evidence type="ECO:0000256" key="1">
    <source>
        <dbReference type="ARBA" id="ARBA00004323"/>
    </source>
</evidence>
<dbReference type="PANTHER" id="PTHR15075">
    <property type="entry name" value="ALPHA-MANNOSIDE BETA-1,6-N-ACETYLGLUCOSAMINYLTRANSFERASE"/>
    <property type="match status" value="1"/>
</dbReference>